<sequence>MPNPLICHNTLIIRQLDIDDAVHAVDIFSQMYAYYFSEPPTPEAIARYLTERVLAAHSSVGVAGAFVDQKLMGFATYTILYPAPNLSGQMFMKDLFVSASARGQRLGPKLMQYIAQVALEHDCERLDWTAEQSNPNAGKFYRALGADQIIEKEYYRFTGAALAAFAKQNSPMIKG</sequence>
<feature type="domain" description="N-acetyltransferase" evidence="3">
    <location>
        <begin position="11"/>
        <end position="168"/>
    </location>
</feature>
<dbReference type="Pfam" id="PF00583">
    <property type="entry name" value="Acetyltransf_1"/>
    <property type="match status" value="1"/>
</dbReference>
<keyword evidence="1" id="KW-0808">Transferase</keyword>
<dbReference type="Proteomes" id="UP001629953">
    <property type="component" value="Unassembled WGS sequence"/>
</dbReference>
<evidence type="ECO:0000256" key="1">
    <source>
        <dbReference type="ARBA" id="ARBA00022679"/>
    </source>
</evidence>
<evidence type="ECO:0000313" key="4">
    <source>
        <dbReference type="EMBL" id="MFM2483763.1"/>
    </source>
</evidence>
<reference evidence="4 5" key="1">
    <citation type="journal article" date="2013" name="Int. J. Syst. Evol. Microbiol.">
        <title>Celerinatantimonas yamalensis sp. nov., a cold-adapted diazotrophic bacterium from a cold permafrost brine.</title>
        <authorList>
            <person name="Shcherbakova V."/>
            <person name="Chuvilskaya N."/>
            <person name="Rivkina E."/>
            <person name="Demidov N."/>
            <person name="Uchaeva V."/>
            <person name="Suetin S."/>
            <person name="Suzina N."/>
            <person name="Gilichinsky D."/>
        </authorList>
    </citation>
    <scope>NUCLEOTIDE SEQUENCE [LARGE SCALE GENOMIC DNA]</scope>
    <source>
        <strain evidence="4 5">C7</strain>
    </source>
</reference>
<dbReference type="PROSITE" id="PS51186">
    <property type="entry name" value="GNAT"/>
    <property type="match status" value="1"/>
</dbReference>
<dbReference type="Gene3D" id="3.40.630.30">
    <property type="match status" value="1"/>
</dbReference>
<dbReference type="EMBL" id="JBEQCT010000001">
    <property type="protein sequence ID" value="MFM2483763.1"/>
    <property type="molecule type" value="Genomic_DNA"/>
</dbReference>
<proteinExistence type="predicted"/>
<evidence type="ECO:0000313" key="5">
    <source>
        <dbReference type="Proteomes" id="UP001629953"/>
    </source>
</evidence>
<keyword evidence="2" id="KW-0012">Acyltransferase</keyword>
<accession>A0ABW9G2J8</accession>
<organism evidence="4 5">
    <name type="scientific">Celerinatantimonas yamalensis</name>
    <dbReference type="NCBI Taxonomy" id="559956"/>
    <lineage>
        <taxon>Bacteria</taxon>
        <taxon>Pseudomonadati</taxon>
        <taxon>Pseudomonadota</taxon>
        <taxon>Gammaproteobacteria</taxon>
        <taxon>Celerinatantimonadaceae</taxon>
        <taxon>Celerinatantimonas</taxon>
    </lineage>
</organism>
<name>A0ABW9G2J8_9GAMM</name>
<dbReference type="CDD" id="cd04301">
    <property type="entry name" value="NAT_SF"/>
    <property type="match status" value="1"/>
</dbReference>
<dbReference type="SUPFAM" id="SSF55729">
    <property type="entry name" value="Acyl-CoA N-acyltransferases (Nat)"/>
    <property type="match status" value="1"/>
</dbReference>
<dbReference type="InterPro" id="IPR051016">
    <property type="entry name" value="Diverse_Substrate_AcTransf"/>
</dbReference>
<dbReference type="PANTHER" id="PTHR10545:SF29">
    <property type="entry name" value="GH14572P-RELATED"/>
    <property type="match status" value="1"/>
</dbReference>
<dbReference type="RefSeq" id="WP_408621922.1">
    <property type="nucleotide sequence ID" value="NZ_JBEQCT010000001.1"/>
</dbReference>
<dbReference type="InterPro" id="IPR016181">
    <property type="entry name" value="Acyl_CoA_acyltransferase"/>
</dbReference>
<dbReference type="PANTHER" id="PTHR10545">
    <property type="entry name" value="DIAMINE N-ACETYLTRANSFERASE"/>
    <property type="match status" value="1"/>
</dbReference>
<evidence type="ECO:0000259" key="3">
    <source>
        <dbReference type="PROSITE" id="PS51186"/>
    </source>
</evidence>
<evidence type="ECO:0000256" key="2">
    <source>
        <dbReference type="ARBA" id="ARBA00023315"/>
    </source>
</evidence>
<protein>
    <submittedName>
        <fullName evidence="4">GNAT family N-acetyltransferase</fullName>
    </submittedName>
</protein>
<gene>
    <name evidence="4" type="ORF">ABUE30_01520</name>
</gene>
<dbReference type="InterPro" id="IPR000182">
    <property type="entry name" value="GNAT_dom"/>
</dbReference>
<comment type="caution">
    <text evidence="4">The sequence shown here is derived from an EMBL/GenBank/DDBJ whole genome shotgun (WGS) entry which is preliminary data.</text>
</comment>
<keyword evidence="5" id="KW-1185">Reference proteome</keyword>